<evidence type="ECO:0000259" key="3">
    <source>
        <dbReference type="Pfam" id="PF02481"/>
    </source>
</evidence>
<feature type="domain" description="Smf/DprA SLOG" evidence="3">
    <location>
        <begin position="122"/>
        <end position="329"/>
    </location>
</feature>
<dbReference type="Pfam" id="PF02481">
    <property type="entry name" value="DNA_processg_A"/>
    <property type="match status" value="1"/>
</dbReference>
<dbReference type="InterPro" id="IPR036388">
    <property type="entry name" value="WH-like_DNA-bd_sf"/>
</dbReference>
<accession>A0A5B8LRH3</accession>
<dbReference type="Pfam" id="PF17782">
    <property type="entry name" value="WHD_DprA"/>
    <property type="match status" value="1"/>
</dbReference>
<feature type="region of interest" description="Disordered" evidence="2">
    <location>
        <begin position="1"/>
        <end position="38"/>
    </location>
</feature>
<dbReference type="Gene3D" id="3.40.50.450">
    <property type="match status" value="1"/>
</dbReference>
<dbReference type="OrthoDB" id="9785707at2"/>
<organism evidence="5 6">
    <name type="scientific">Devosia ginsengisoli</name>
    <dbReference type="NCBI Taxonomy" id="400770"/>
    <lineage>
        <taxon>Bacteria</taxon>
        <taxon>Pseudomonadati</taxon>
        <taxon>Pseudomonadota</taxon>
        <taxon>Alphaproteobacteria</taxon>
        <taxon>Hyphomicrobiales</taxon>
        <taxon>Devosiaceae</taxon>
        <taxon>Devosia</taxon>
    </lineage>
</organism>
<feature type="domain" description="DprA winged helix" evidence="4">
    <location>
        <begin position="350"/>
        <end position="406"/>
    </location>
</feature>
<keyword evidence="6" id="KW-1185">Reference proteome</keyword>
<dbReference type="InterPro" id="IPR003488">
    <property type="entry name" value="DprA"/>
</dbReference>
<dbReference type="InterPro" id="IPR041614">
    <property type="entry name" value="DprA_WH"/>
</dbReference>
<evidence type="ECO:0000313" key="6">
    <source>
        <dbReference type="Proteomes" id="UP000315364"/>
    </source>
</evidence>
<dbReference type="SUPFAM" id="SSF102405">
    <property type="entry name" value="MCP/YpsA-like"/>
    <property type="match status" value="1"/>
</dbReference>
<dbReference type="PANTHER" id="PTHR43022:SF1">
    <property type="entry name" value="PROTEIN SMF"/>
    <property type="match status" value="1"/>
</dbReference>
<dbReference type="Gene3D" id="1.10.10.10">
    <property type="entry name" value="Winged helix-like DNA-binding domain superfamily/Winged helix DNA-binding domain"/>
    <property type="match status" value="1"/>
</dbReference>
<evidence type="ECO:0000313" key="5">
    <source>
        <dbReference type="EMBL" id="QDZ10305.1"/>
    </source>
</evidence>
<name>A0A5B8LRH3_9HYPH</name>
<feature type="compositionally biased region" description="Basic residues" evidence="2">
    <location>
        <begin position="1"/>
        <end position="22"/>
    </location>
</feature>
<protein>
    <submittedName>
        <fullName evidence="5">DNA-protecting protein DprA</fullName>
    </submittedName>
</protein>
<dbReference type="KEGG" id="dea:FPZ08_05810"/>
<evidence type="ECO:0000256" key="1">
    <source>
        <dbReference type="ARBA" id="ARBA00006525"/>
    </source>
</evidence>
<dbReference type="EMBL" id="CP042304">
    <property type="protein sequence ID" value="QDZ10305.1"/>
    <property type="molecule type" value="Genomic_DNA"/>
</dbReference>
<dbReference type="Pfam" id="PF21102">
    <property type="entry name" value="DprA_N"/>
    <property type="match status" value="1"/>
</dbReference>
<proteinExistence type="inferred from homology"/>
<evidence type="ECO:0000256" key="2">
    <source>
        <dbReference type="SAM" id="MobiDB-lite"/>
    </source>
</evidence>
<gene>
    <name evidence="5" type="primary">dprA</name>
    <name evidence="5" type="ORF">FPZ08_05810</name>
</gene>
<dbReference type="GO" id="GO:0009294">
    <property type="term" value="P:DNA-mediated transformation"/>
    <property type="evidence" value="ECO:0007669"/>
    <property type="project" value="InterPro"/>
</dbReference>
<feature type="compositionally biased region" description="Basic and acidic residues" evidence="2">
    <location>
        <begin position="23"/>
        <end position="36"/>
    </location>
</feature>
<evidence type="ECO:0000259" key="4">
    <source>
        <dbReference type="Pfam" id="PF17782"/>
    </source>
</evidence>
<dbReference type="PANTHER" id="PTHR43022">
    <property type="entry name" value="PROTEIN SMF"/>
    <property type="match status" value="1"/>
</dbReference>
<comment type="similarity">
    <text evidence="1">Belongs to the DprA/Smf family.</text>
</comment>
<dbReference type="NCBIfam" id="TIGR00732">
    <property type="entry name" value="dprA"/>
    <property type="match status" value="1"/>
</dbReference>
<dbReference type="InterPro" id="IPR057666">
    <property type="entry name" value="DrpA_SLOG"/>
</dbReference>
<dbReference type="Proteomes" id="UP000315364">
    <property type="component" value="Chromosome"/>
</dbReference>
<sequence>MAGRRHRHHGHRPVLPASRKHRPADGRHRAQDRLGEEGLLGLAPRPVATLTDAQRLDWLRLLRTDNVGPATFRQLLNRFGAADAALEALPGLLKRTGKPLRVPTRSEAEDEIAGLSRYGARLVASGEPDYPPLLAYIPAAPPLVTMAGGQNLDWLRTVAIVGARNASAAGIKMTRLLAGDLGERGYTVVSGLARGIDTAAHRATLTTGTIAVLAGGFDKIYPDENIPLAHDILDSGGALLTEMPLGWEPRARDFPRRNRLVSGLALGVVVVEAAKRSGSLITARLALEQNRDVFAVPGFPLDPRAEGGNALIQQGAKLITGAADIVETLGSADPSRNALFDRDWEPDLLPDTAPPSEDDRSRLLSSLSATPIDVDELIRQSGLPASAMQMLLLELDLAGQIEWSSGQLVALKYS</sequence>
<dbReference type="AlphaFoldDB" id="A0A5B8LRH3"/>
<reference evidence="5 6" key="1">
    <citation type="submission" date="2019-07" db="EMBL/GenBank/DDBJ databases">
        <title>Full genome sequence of Devosia sp. Gsoil 520.</title>
        <authorList>
            <person name="Im W.-T."/>
        </authorList>
    </citation>
    <scope>NUCLEOTIDE SEQUENCE [LARGE SCALE GENOMIC DNA]</scope>
    <source>
        <strain evidence="5 6">Gsoil 520</strain>
    </source>
</reference>